<dbReference type="InterPro" id="IPR001841">
    <property type="entry name" value="Znf_RING"/>
</dbReference>
<reference evidence="8" key="1">
    <citation type="journal article" date="2023" name="Commun. Biol.">
        <title>Genome analysis of Parmales, the sister group of diatoms, reveals the evolutionary specialization of diatoms from phago-mixotrophs to photoautotrophs.</title>
        <authorList>
            <person name="Ban H."/>
            <person name="Sato S."/>
            <person name="Yoshikawa S."/>
            <person name="Yamada K."/>
            <person name="Nakamura Y."/>
            <person name="Ichinomiya M."/>
            <person name="Sato N."/>
            <person name="Blanc-Mathieu R."/>
            <person name="Endo H."/>
            <person name="Kuwata A."/>
            <person name="Ogata H."/>
        </authorList>
    </citation>
    <scope>NUCLEOTIDE SEQUENCE [LARGE SCALE GENOMIC DNA]</scope>
</reference>
<evidence type="ECO:0000256" key="1">
    <source>
        <dbReference type="ARBA" id="ARBA00022723"/>
    </source>
</evidence>
<dbReference type="PANTHER" id="PTHR14879:SF5">
    <property type="entry name" value="RING-TYPE DOMAIN-CONTAINING PROTEIN"/>
    <property type="match status" value="1"/>
</dbReference>
<comment type="caution">
    <text evidence="7">The sequence shown here is derived from an EMBL/GenBank/DDBJ whole genome shotgun (WGS) entry which is preliminary data.</text>
</comment>
<proteinExistence type="predicted"/>
<sequence>MPNITITPGPRSRSVSSSIYNPLPRTISLLLLILSAITGWRWTERNWAVMKCTRHSGVGLVSGGEEDNDCTIVRTLPPFSVEREFTFELTGVTVGRDWGSGSVGDEGGDGMIWYGFDALGGGIKRIEGRQVGRVVDKEVKDEHYNVFLTEWGNFVGGIVEDVEREEEVKEEEEDETTVFLESNDGRLYPFFSYGGSDGASRAFSVASTVNDYALKTKLDRKGKFNLKVEEGEGGWLLTMAALLAAAAGGIAMLCKGWEEIVLDADKGTLTVRNGRAVYWRGFRLVRSEKVVSLDYVVKGEVTCRSWIEVRRGGGGEREIAHLAVTCAGLGVGDGGEGGMNYESTVEFGKGSFACEKIEMKELAEKVNACLASYSGVKFEDVTDEGVCGGEWEGEAGDSARGETGGGKKGAQRRKGKGGNECVVCMSRRANIVFFPCKHMKVCAGCSERVKTCPICRVKVEDKVFVYV</sequence>
<dbReference type="PROSITE" id="PS50089">
    <property type="entry name" value="ZF_RING_2"/>
    <property type="match status" value="1"/>
</dbReference>
<feature type="region of interest" description="Disordered" evidence="5">
    <location>
        <begin position="392"/>
        <end position="417"/>
    </location>
</feature>
<evidence type="ECO:0000256" key="5">
    <source>
        <dbReference type="SAM" id="MobiDB-lite"/>
    </source>
</evidence>
<keyword evidence="3" id="KW-0862">Zinc</keyword>
<dbReference type="SUPFAM" id="SSF57850">
    <property type="entry name" value="RING/U-box"/>
    <property type="match status" value="1"/>
</dbReference>
<dbReference type="AlphaFoldDB" id="A0A9W7GPF0"/>
<protein>
    <recommendedName>
        <fullName evidence="6">RING-type domain-containing protein</fullName>
    </recommendedName>
</protein>
<dbReference type="InterPro" id="IPR051728">
    <property type="entry name" value="RING-FYVE_E3_ubiquitin-ligase"/>
</dbReference>
<dbReference type="EMBL" id="BRYA01000414">
    <property type="protein sequence ID" value="GMI48634.1"/>
    <property type="molecule type" value="Genomic_DNA"/>
</dbReference>
<evidence type="ECO:0000256" key="3">
    <source>
        <dbReference type="ARBA" id="ARBA00022833"/>
    </source>
</evidence>
<accession>A0A9W7GPF0</accession>
<evidence type="ECO:0000256" key="2">
    <source>
        <dbReference type="ARBA" id="ARBA00022771"/>
    </source>
</evidence>
<evidence type="ECO:0000259" key="6">
    <source>
        <dbReference type="PROSITE" id="PS50089"/>
    </source>
</evidence>
<dbReference type="SMART" id="SM00184">
    <property type="entry name" value="RING"/>
    <property type="match status" value="1"/>
</dbReference>
<keyword evidence="8" id="KW-1185">Reference proteome</keyword>
<dbReference type="GO" id="GO:0008270">
    <property type="term" value="F:zinc ion binding"/>
    <property type="evidence" value="ECO:0007669"/>
    <property type="project" value="UniProtKB-KW"/>
</dbReference>
<evidence type="ECO:0000313" key="7">
    <source>
        <dbReference type="EMBL" id="GMI48634.1"/>
    </source>
</evidence>
<keyword evidence="2 4" id="KW-0863">Zinc-finger</keyword>
<dbReference type="PANTHER" id="PTHR14879">
    <property type="entry name" value="CASPASE REGULATOR, RING FINGER DOMAIN-CONTAINING"/>
    <property type="match status" value="1"/>
</dbReference>
<dbReference type="InterPro" id="IPR013083">
    <property type="entry name" value="Znf_RING/FYVE/PHD"/>
</dbReference>
<keyword evidence="1" id="KW-0479">Metal-binding</keyword>
<feature type="domain" description="RING-type" evidence="6">
    <location>
        <begin position="421"/>
        <end position="456"/>
    </location>
</feature>
<dbReference type="Gene3D" id="3.30.40.10">
    <property type="entry name" value="Zinc/RING finger domain, C3HC4 (zinc finger)"/>
    <property type="match status" value="1"/>
</dbReference>
<evidence type="ECO:0000256" key="4">
    <source>
        <dbReference type="PROSITE-ProRule" id="PRU00175"/>
    </source>
</evidence>
<organism evidence="7 8">
    <name type="scientific">Triparma columacea</name>
    <dbReference type="NCBI Taxonomy" id="722753"/>
    <lineage>
        <taxon>Eukaryota</taxon>
        <taxon>Sar</taxon>
        <taxon>Stramenopiles</taxon>
        <taxon>Ochrophyta</taxon>
        <taxon>Bolidophyceae</taxon>
        <taxon>Parmales</taxon>
        <taxon>Triparmaceae</taxon>
        <taxon>Triparma</taxon>
    </lineage>
</organism>
<name>A0A9W7GPF0_9STRA</name>
<dbReference type="OrthoDB" id="1711136at2759"/>
<evidence type="ECO:0000313" key="8">
    <source>
        <dbReference type="Proteomes" id="UP001165065"/>
    </source>
</evidence>
<dbReference type="Pfam" id="PF13920">
    <property type="entry name" value="zf-C3HC4_3"/>
    <property type="match status" value="1"/>
</dbReference>
<dbReference type="FunFam" id="1.10.1170.10:FF:000002">
    <property type="entry name" value="Baculoviral IAP repeat containing 7"/>
    <property type="match status" value="1"/>
</dbReference>
<dbReference type="Proteomes" id="UP001165065">
    <property type="component" value="Unassembled WGS sequence"/>
</dbReference>
<gene>
    <name evidence="7" type="ORF">TrCOL_g3955</name>
</gene>